<feature type="non-terminal residue" evidence="2">
    <location>
        <position position="407"/>
    </location>
</feature>
<dbReference type="AlphaFoldDB" id="K0QZR2"/>
<evidence type="ECO:0000313" key="2">
    <source>
        <dbReference type="EMBL" id="EJK44695.1"/>
    </source>
</evidence>
<evidence type="ECO:0000313" key="3">
    <source>
        <dbReference type="Proteomes" id="UP000266841"/>
    </source>
</evidence>
<feature type="compositionally biased region" description="Polar residues" evidence="1">
    <location>
        <begin position="70"/>
        <end position="82"/>
    </location>
</feature>
<keyword evidence="3" id="KW-1185">Reference proteome</keyword>
<reference evidence="2 3" key="1">
    <citation type="journal article" date="2012" name="Genome Biol.">
        <title>Genome and low-iron response of an oceanic diatom adapted to chronic iron limitation.</title>
        <authorList>
            <person name="Lommer M."/>
            <person name="Specht M."/>
            <person name="Roy A.S."/>
            <person name="Kraemer L."/>
            <person name="Andreson R."/>
            <person name="Gutowska M.A."/>
            <person name="Wolf J."/>
            <person name="Bergner S.V."/>
            <person name="Schilhabel M.B."/>
            <person name="Klostermeier U.C."/>
            <person name="Beiko R.G."/>
            <person name="Rosenstiel P."/>
            <person name="Hippler M."/>
            <person name="Laroche J."/>
        </authorList>
    </citation>
    <scope>NUCLEOTIDE SEQUENCE [LARGE SCALE GENOMIC DNA]</scope>
    <source>
        <strain evidence="2 3">CCMP1005</strain>
    </source>
</reference>
<dbReference type="Proteomes" id="UP000266841">
    <property type="component" value="Unassembled WGS sequence"/>
</dbReference>
<feature type="compositionally biased region" description="Gly residues" evidence="1">
    <location>
        <begin position="360"/>
        <end position="372"/>
    </location>
</feature>
<comment type="caution">
    <text evidence="2">The sequence shown here is derived from an EMBL/GenBank/DDBJ whole genome shotgun (WGS) entry which is preliminary data.</text>
</comment>
<accession>K0QZR2</accession>
<protein>
    <submittedName>
        <fullName evidence="2">Uncharacterized protein</fullName>
    </submittedName>
</protein>
<gene>
    <name evidence="2" type="ORF">THAOC_36746</name>
</gene>
<feature type="region of interest" description="Disordered" evidence="1">
    <location>
        <begin position="57"/>
        <end position="82"/>
    </location>
</feature>
<dbReference type="EMBL" id="AGNL01049340">
    <property type="protein sequence ID" value="EJK44695.1"/>
    <property type="molecule type" value="Genomic_DNA"/>
</dbReference>
<organism evidence="2 3">
    <name type="scientific">Thalassiosira oceanica</name>
    <name type="common">Marine diatom</name>
    <dbReference type="NCBI Taxonomy" id="159749"/>
    <lineage>
        <taxon>Eukaryota</taxon>
        <taxon>Sar</taxon>
        <taxon>Stramenopiles</taxon>
        <taxon>Ochrophyta</taxon>
        <taxon>Bacillariophyta</taxon>
        <taxon>Coscinodiscophyceae</taxon>
        <taxon>Thalassiosirophycidae</taxon>
        <taxon>Thalassiosirales</taxon>
        <taxon>Thalassiosiraceae</taxon>
        <taxon>Thalassiosira</taxon>
    </lineage>
</organism>
<feature type="region of interest" description="Disordered" evidence="1">
    <location>
        <begin position="353"/>
        <end position="384"/>
    </location>
</feature>
<proteinExistence type="predicted"/>
<evidence type="ECO:0000256" key="1">
    <source>
        <dbReference type="SAM" id="MobiDB-lite"/>
    </source>
</evidence>
<name>K0QZR2_THAOC</name>
<sequence length="407" mass="43792">MVTELSSIFEDEAAAALQHAMLARQAAPSPDGAVQAGQRVAPDTACTFRKSSRRVRTASSNTLRRRLKNSENSSLVHQSSAGSLQDCSSKNLVFQHDKRVINTELPSKISVDTETNSYKAGLECKHCTGRRECFRRFPTSADGVEGALVEYERHLGVVPHSQSDGKKRKPRCASRQAVDYLRWFHSIDIETNGLHRGLFPRRDECDHLHEEFGIYSAPDPAEWFDEITDIKAASALVFDRLTAAAAGADASLEERILQVRRRQKKRKRAHSMLENQTSPGGSQLGVCLVAPPHERHDFVLRQKVVRAEDAPGLGGDHAGTAVVPVVEGVDPPGLAVPPSRRVEAGPEGLEAVGVAPARRGGPGRGGRGGFGGVPRPRPGVGGGQGIGFRVAVAAPRDIFGGPGRRGA</sequence>